<dbReference type="EMBL" id="NCKW01003241">
    <property type="protein sequence ID" value="POM76942.1"/>
    <property type="molecule type" value="Genomic_DNA"/>
</dbReference>
<proteinExistence type="predicted"/>
<evidence type="ECO:0000313" key="2">
    <source>
        <dbReference type="Proteomes" id="UP000237271"/>
    </source>
</evidence>
<comment type="caution">
    <text evidence="1">The sequence shown here is derived from an EMBL/GenBank/DDBJ whole genome shotgun (WGS) entry which is preliminary data.</text>
</comment>
<feature type="non-terminal residue" evidence="1">
    <location>
        <position position="33"/>
    </location>
</feature>
<gene>
    <name evidence="1" type="ORF">PHPALM_5762</name>
</gene>
<sequence>MIKAPFAKFMGKKNDIHVFDDENKVEFLTQKND</sequence>
<organism evidence="1 2">
    <name type="scientific">Phytophthora palmivora</name>
    <dbReference type="NCBI Taxonomy" id="4796"/>
    <lineage>
        <taxon>Eukaryota</taxon>
        <taxon>Sar</taxon>
        <taxon>Stramenopiles</taxon>
        <taxon>Oomycota</taxon>
        <taxon>Peronosporomycetes</taxon>
        <taxon>Peronosporales</taxon>
        <taxon>Peronosporaceae</taxon>
        <taxon>Phytophthora</taxon>
    </lineage>
</organism>
<protein>
    <submittedName>
        <fullName evidence="1">Uncharacterized protein</fullName>
    </submittedName>
</protein>
<evidence type="ECO:0000313" key="1">
    <source>
        <dbReference type="EMBL" id="POM76942.1"/>
    </source>
</evidence>
<dbReference type="OrthoDB" id="407658at2759"/>
<dbReference type="AlphaFoldDB" id="A0A2P4YGK8"/>
<keyword evidence="2" id="KW-1185">Reference proteome</keyword>
<accession>A0A2P4YGK8</accession>
<name>A0A2P4YGK8_9STRA</name>
<dbReference type="Proteomes" id="UP000237271">
    <property type="component" value="Unassembled WGS sequence"/>
</dbReference>
<reference evidence="1 2" key="1">
    <citation type="journal article" date="2017" name="Genome Biol. Evol.">
        <title>Phytophthora megakarya and P. palmivora, closely related causal agents of cacao black pod rot, underwent increases in genome sizes and gene numbers by different mechanisms.</title>
        <authorList>
            <person name="Ali S.S."/>
            <person name="Shao J."/>
            <person name="Lary D.J."/>
            <person name="Kronmiller B."/>
            <person name="Shen D."/>
            <person name="Strem M.D."/>
            <person name="Amoako-Attah I."/>
            <person name="Akrofi A.Y."/>
            <person name="Begoude B.A."/>
            <person name="Ten Hoopen G.M."/>
            <person name="Coulibaly K."/>
            <person name="Kebe B.I."/>
            <person name="Melnick R.L."/>
            <person name="Guiltinan M.J."/>
            <person name="Tyler B.M."/>
            <person name="Meinhardt L.W."/>
            <person name="Bailey B.A."/>
        </authorList>
    </citation>
    <scope>NUCLEOTIDE SEQUENCE [LARGE SCALE GENOMIC DNA]</scope>
    <source>
        <strain evidence="2">sbr112.9</strain>
    </source>
</reference>